<organism evidence="5 6">
    <name type="scientific">Clostridium chromiireducens</name>
    <dbReference type="NCBI Taxonomy" id="225345"/>
    <lineage>
        <taxon>Bacteria</taxon>
        <taxon>Bacillati</taxon>
        <taxon>Bacillota</taxon>
        <taxon>Clostridia</taxon>
        <taxon>Eubacteriales</taxon>
        <taxon>Clostridiaceae</taxon>
        <taxon>Clostridium</taxon>
    </lineage>
</organism>
<name>A0A964RQH3_9CLOT</name>
<sequence>MNKHLISIVAVAAVTSLGTTSIQASADTLDDVKAAITSSINGLKIIGFYTSSDDIKELYADTMENTNMDTEVSIFENTPGKATVNVKINDVTTPSAVTLLDTLTFEGIAFMQTANDLEYVIKKDFDKQYSNRTLTADKTLSRMEEHIENKNLSIKIDSFNITEATSSSEGKIEVSAIIMDSGNNNVETKFDFTMLTQRKNTIEEDEIISKITNIIEAMDKSGEFTGTTVKDSVADGLKDYNGLNIDVYADAHCENNSALGTYMVSGYIYNDDRTIDSTIDLNGYFYKKIDPNKSIDDIGECIPISLGYLYENNRDLETIQSTINKLLEGTSVKGVVSDYVEISKTNTTFGELAYKVKLTDTRNGLTNIIYSQQSTNEPRSINSNQTFEEYKDAVAKSLSSLLVSNSTTISDIERAIAGKIQKWGIGGCIKDYSLTPATTSKAGSVVVTLWVSEDSYNENGKTVKDDEIKTTLIIPKLSSNSSGSGSSSHSSGGSSSSSTTNSTSTTTNSANTSAAGTSTNTATEITKPVSLANMSKEAVKAVEAKVVSKISTIIGEGVSVGQTKEISAPDGNKLSVTPIAKEGKSTGAVITAQADSTQAIIPIDKNSEQVTAVYKYVPLLEKYIQVQDAVITADAITLTVQANATYVASPVALSTTETIKQGWVQSGDNWYMVNAKGDPLTGWQKDSSGWTYMSQTTGAMQTGWAKDGKSWYYLKNNGYMATGWVKDGAAWYYCNADGSMAANATINGYKVGPNGAWIS</sequence>
<feature type="repeat" description="Cell wall-binding" evidence="2">
    <location>
        <begin position="701"/>
        <end position="720"/>
    </location>
</feature>
<dbReference type="PROSITE" id="PS51170">
    <property type="entry name" value="CW"/>
    <property type="match status" value="2"/>
</dbReference>
<dbReference type="InterPro" id="IPR018337">
    <property type="entry name" value="Cell_wall/Cho-bd_repeat"/>
</dbReference>
<dbReference type="Gene3D" id="2.10.270.10">
    <property type="entry name" value="Cholin Binding"/>
    <property type="match status" value="1"/>
</dbReference>
<keyword evidence="4" id="KW-0732">Signal</keyword>
<evidence type="ECO:0000313" key="6">
    <source>
        <dbReference type="Proteomes" id="UP000656077"/>
    </source>
</evidence>
<feature type="signal peptide" evidence="4">
    <location>
        <begin position="1"/>
        <end position="26"/>
    </location>
</feature>
<dbReference type="Pfam" id="PF19127">
    <property type="entry name" value="Choline_bind_3"/>
    <property type="match status" value="1"/>
</dbReference>
<dbReference type="AlphaFoldDB" id="A0A964RQH3"/>
<reference evidence="5" key="1">
    <citation type="submission" date="2019-12" db="EMBL/GenBank/DDBJ databases">
        <title>Microbes associate with the intestines of laboratory mice.</title>
        <authorList>
            <person name="Navarre W."/>
            <person name="Wong E."/>
        </authorList>
    </citation>
    <scope>NUCLEOTIDE SEQUENCE</scope>
    <source>
        <strain evidence="5">NM79_F5</strain>
    </source>
</reference>
<evidence type="ECO:0008006" key="7">
    <source>
        <dbReference type="Google" id="ProtNLM"/>
    </source>
</evidence>
<proteinExistence type="predicted"/>
<evidence type="ECO:0000256" key="1">
    <source>
        <dbReference type="ARBA" id="ARBA00022737"/>
    </source>
</evidence>
<evidence type="ECO:0000256" key="2">
    <source>
        <dbReference type="PROSITE-ProRule" id="PRU00591"/>
    </source>
</evidence>
<evidence type="ECO:0000313" key="5">
    <source>
        <dbReference type="EMBL" id="MVX65944.1"/>
    </source>
</evidence>
<keyword evidence="1" id="KW-0677">Repeat</keyword>
<accession>A0A964RQH3</accession>
<dbReference type="EMBL" id="WSRQ01000042">
    <property type="protein sequence ID" value="MVX65944.1"/>
    <property type="molecule type" value="Genomic_DNA"/>
</dbReference>
<protein>
    <recommendedName>
        <fullName evidence="7">N-acetylmuramoyl-L-alanine amidase</fullName>
    </recommendedName>
</protein>
<dbReference type="RefSeq" id="WP_160360626.1">
    <property type="nucleotide sequence ID" value="NZ_WSRQ01000042.1"/>
</dbReference>
<feature type="region of interest" description="Disordered" evidence="3">
    <location>
        <begin position="478"/>
        <end position="521"/>
    </location>
</feature>
<dbReference type="Proteomes" id="UP000656077">
    <property type="component" value="Unassembled WGS sequence"/>
</dbReference>
<evidence type="ECO:0000256" key="4">
    <source>
        <dbReference type="SAM" id="SignalP"/>
    </source>
</evidence>
<feature type="repeat" description="Cell wall-binding" evidence="2">
    <location>
        <begin position="721"/>
        <end position="740"/>
    </location>
</feature>
<evidence type="ECO:0000256" key="3">
    <source>
        <dbReference type="SAM" id="MobiDB-lite"/>
    </source>
</evidence>
<gene>
    <name evidence="5" type="ORF">GKZ28_19890</name>
</gene>
<feature type="chain" id="PRO_5037834918" description="N-acetylmuramoyl-L-alanine amidase" evidence="4">
    <location>
        <begin position="27"/>
        <end position="759"/>
    </location>
</feature>
<comment type="caution">
    <text evidence="5">The sequence shown here is derived from an EMBL/GenBank/DDBJ whole genome shotgun (WGS) entry which is preliminary data.</text>
</comment>
<dbReference type="SUPFAM" id="SSF69360">
    <property type="entry name" value="Cell wall binding repeat"/>
    <property type="match status" value="1"/>
</dbReference>